<dbReference type="Gene3D" id="3.20.20.70">
    <property type="entry name" value="Aldolase class I"/>
    <property type="match status" value="1"/>
</dbReference>
<name>A0ABR1ZRQ1_9ROSI</name>
<comment type="caution">
    <text evidence="8">The sequence shown here is derived from an EMBL/GenBank/DDBJ whole genome shotgun (WGS) entry which is preliminary data.</text>
</comment>
<dbReference type="Pfam" id="PF01474">
    <property type="entry name" value="DAHP_synth_2"/>
    <property type="match status" value="1"/>
</dbReference>
<protein>
    <recommendedName>
        <fullName evidence="7">Phospho-2-dehydro-3-deoxyheptonate aldolase</fullName>
        <ecNumber evidence="7">2.5.1.54</ecNumber>
    </recommendedName>
</protein>
<reference evidence="8 9" key="1">
    <citation type="journal article" date="2024" name="G3 (Bethesda)">
        <title>Genome assembly of Hibiscus sabdariffa L. provides insights into metabolisms of medicinal natural products.</title>
        <authorList>
            <person name="Kim T."/>
        </authorList>
    </citation>
    <scope>NUCLEOTIDE SEQUENCE [LARGE SCALE GENOMIC DNA]</scope>
    <source>
        <strain evidence="8">TK-2024</strain>
        <tissue evidence="8">Old leaves</tissue>
    </source>
</reference>
<evidence type="ECO:0000313" key="8">
    <source>
        <dbReference type="EMBL" id="KAK8483364.1"/>
    </source>
</evidence>
<comment type="catalytic activity">
    <reaction evidence="6 7">
        <text>D-erythrose 4-phosphate + phosphoenolpyruvate + H2O = 7-phospho-2-dehydro-3-deoxy-D-arabino-heptonate + phosphate</text>
        <dbReference type="Rhea" id="RHEA:14717"/>
        <dbReference type="ChEBI" id="CHEBI:15377"/>
        <dbReference type="ChEBI" id="CHEBI:16897"/>
        <dbReference type="ChEBI" id="CHEBI:43474"/>
        <dbReference type="ChEBI" id="CHEBI:58394"/>
        <dbReference type="ChEBI" id="CHEBI:58702"/>
        <dbReference type="EC" id="2.5.1.54"/>
    </reaction>
</comment>
<evidence type="ECO:0000256" key="3">
    <source>
        <dbReference type="ARBA" id="ARBA00022605"/>
    </source>
</evidence>
<evidence type="ECO:0000256" key="7">
    <source>
        <dbReference type="RuleBase" id="RU363071"/>
    </source>
</evidence>
<keyword evidence="3 7" id="KW-0028">Amino-acid biosynthesis</keyword>
<dbReference type="SUPFAM" id="SSF51569">
    <property type="entry name" value="Aldolase"/>
    <property type="match status" value="1"/>
</dbReference>
<dbReference type="EC" id="2.5.1.54" evidence="7"/>
<evidence type="ECO:0000256" key="4">
    <source>
        <dbReference type="ARBA" id="ARBA00022679"/>
    </source>
</evidence>
<keyword evidence="4 7" id="KW-0808">Transferase</keyword>
<sequence>MDPKELVKLCEILNPRNKPGRLTIITRMGAADNMRIKLPHLIRAVRQAGLIVTWVSDPMHGNTIKAPCGLKTRPFDAIRAELRAFFDVHEQEGRYPGGVHLEIR</sequence>
<proteinExistence type="inferred from homology"/>
<evidence type="ECO:0000256" key="2">
    <source>
        <dbReference type="ARBA" id="ARBA00008911"/>
    </source>
</evidence>
<keyword evidence="7" id="KW-0809">Transit peptide</keyword>
<evidence type="ECO:0000256" key="6">
    <source>
        <dbReference type="ARBA" id="ARBA00047508"/>
    </source>
</evidence>
<dbReference type="PANTHER" id="PTHR21337:SF23">
    <property type="entry name" value="PHOSPHO-2-DEHYDRO-3-DEOXYHEPTONATE ALDOLASE"/>
    <property type="match status" value="1"/>
</dbReference>
<comment type="subcellular location">
    <subcellularLocation>
        <location evidence="7">Plastid</location>
        <location evidence="7">Chloroplast</location>
    </subcellularLocation>
</comment>
<evidence type="ECO:0000313" key="9">
    <source>
        <dbReference type="Proteomes" id="UP001396334"/>
    </source>
</evidence>
<dbReference type="PANTHER" id="PTHR21337">
    <property type="entry name" value="PHOSPHO-2-DEHYDRO-3-DEOXYHEPTONATE ALDOLASE 1, 2"/>
    <property type="match status" value="1"/>
</dbReference>
<organism evidence="8 9">
    <name type="scientific">Hibiscus sabdariffa</name>
    <name type="common">roselle</name>
    <dbReference type="NCBI Taxonomy" id="183260"/>
    <lineage>
        <taxon>Eukaryota</taxon>
        <taxon>Viridiplantae</taxon>
        <taxon>Streptophyta</taxon>
        <taxon>Embryophyta</taxon>
        <taxon>Tracheophyta</taxon>
        <taxon>Spermatophyta</taxon>
        <taxon>Magnoliopsida</taxon>
        <taxon>eudicotyledons</taxon>
        <taxon>Gunneridae</taxon>
        <taxon>Pentapetalae</taxon>
        <taxon>rosids</taxon>
        <taxon>malvids</taxon>
        <taxon>Malvales</taxon>
        <taxon>Malvaceae</taxon>
        <taxon>Malvoideae</taxon>
        <taxon>Hibiscus</taxon>
    </lineage>
</organism>
<dbReference type="InterPro" id="IPR002480">
    <property type="entry name" value="DAHP_synth_2"/>
</dbReference>
<keyword evidence="9" id="KW-1185">Reference proteome</keyword>
<keyword evidence="7" id="KW-0150">Chloroplast</keyword>
<evidence type="ECO:0000256" key="1">
    <source>
        <dbReference type="ARBA" id="ARBA00004688"/>
    </source>
</evidence>
<keyword evidence="7" id="KW-0934">Plastid</keyword>
<evidence type="ECO:0000256" key="5">
    <source>
        <dbReference type="ARBA" id="ARBA00023141"/>
    </source>
</evidence>
<dbReference type="EMBL" id="JBBPBN010000666">
    <property type="protein sequence ID" value="KAK8483364.1"/>
    <property type="molecule type" value="Genomic_DNA"/>
</dbReference>
<comment type="pathway">
    <text evidence="1 7">Metabolic intermediate biosynthesis; chorismate biosynthesis; chorismate from D-erythrose 4-phosphate and phosphoenolpyruvate: step 1/7.</text>
</comment>
<accession>A0ABR1ZRQ1</accession>
<keyword evidence="5 7" id="KW-0057">Aromatic amino acid biosynthesis</keyword>
<gene>
    <name evidence="8" type="ORF">V6N11_024155</name>
</gene>
<comment type="similarity">
    <text evidence="2 7">Belongs to the class-II DAHP synthase family.</text>
</comment>
<dbReference type="InterPro" id="IPR013785">
    <property type="entry name" value="Aldolase_TIM"/>
</dbReference>
<dbReference type="Proteomes" id="UP001396334">
    <property type="component" value="Unassembled WGS sequence"/>
</dbReference>